<protein>
    <submittedName>
        <fullName evidence="5">Mce associated membrane protein</fullName>
    </submittedName>
</protein>
<feature type="compositionally biased region" description="Acidic residues" evidence="3">
    <location>
        <begin position="48"/>
        <end position="88"/>
    </location>
</feature>
<dbReference type="PANTHER" id="PTHR37042:SF4">
    <property type="entry name" value="OUTER MEMBRANE PROTEIN RV1973"/>
    <property type="match status" value="1"/>
</dbReference>
<evidence type="ECO:0000313" key="5">
    <source>
        <dbReference type="EMBL" id="CRZ18282.1"/>
    </source>
</evidence>
<dbReference type="Proteomes" id="UP000199147">
    <property type="component" value="Unassembled WGS sequence"/>
</dbReference>
<dbReference type="GO" id="GO:0016020">
    <property type="term" value="C:membrane"/>
    <property type="evidence" value="ECO:0007669"/>
    <property type="project" value="UniProtKB-SubCell"/>
</dbReference>
<feature type="region of interest" description="Disordered" evidence="3">
    <location>
        <begin position="1"/>
        <end position="93"/>
    </location>
</feature>
<feature type="transmembrane region" description="Helical" evidence="4">
    <location>
        <begin position="100"/>
        <end position="119"/>
    </location>
</feature>
<dbReference type="RefSeq" id="WP_090517845.1">
    <property type="nucleotide sequence ID" value="NZ_CWKH01000003.1"/>
</dbReference>
<accession>A0A0H5RXQ5</accession>
<keyword evidence="4" id="KW-1133">Transmembrane helix</keyword>
<feature type="compositionally biased region" description="Basic residues" evidence="3">
    <location>
        <begin position="1"/>
        <end position="14"/>
    </location>
</feature>
<keyword evidence="6" id="KW-1185">Reference proteome</keyword>
<keyword evidence="4" id="KW-0812">Transmembrane</keyword>
<sequence>MSGRHKMPPAGRRKAAVEPVESAEQVSPEPEAAADTAVEEPQPVQETVAEEPVAEESVDAEPEETEETEETEAPDEAESEEAESEEAEPAPARRRVSLPVVLAAIALVLAITSGVFRWLTVAQDESDTARVESVQAAKEITVQMLSYETESVEEQLTAVRERMTGDFLGTYTAMINEVIPAAQAQRIAAVADVLRAGVVSAKPDTAEIVLFVNQSVQVGDHMPEKTPSVARVTMVKEGDRWLMSQYEPVPL</sequence>
<dbReference type="OrthoDB" id="3536396at2"/>
<evidence type="ECO:0000313" key="6">
    <source>
        <dbReference type="Proteomes" id="UP000199147"/>
    </source>
</evidence>
<reference evidence="6" key="1">
    <citation type="submission" date="2015-07" db="EMBL/GenBank/DDBJ databases">
        <authorList>
            <person name="Urmite Genomes"/>
        </authorList>
    </citation>
    <scope>NUCLEOTIDE SEQUENCE [LARGE SCALE GENOMIC DNA]</scope>
    <source>
        <strain evidence="6">type strain: ATCC 49404</strain>
    </source>
</reference>
<comment type="subcellular location">
    <subcellularLocation>
        <location evidence="1">Membrane</location>
    </subcellularLocation>
</comment>
<name>A0A0H5RXQ5_9MYCO</name>
<dbReference type="STRING" id="146018.BN2156_05183"/>
<dbReference type="PANTHER" id="PTHR37042">
    <property type="entry name" value="OUTER MEMBRANE PROTEIN RV1973"/>
    <property type="match status" value="1"/>
</dbReference>
<evidence type="ECO:0000256" key="3">
    <source>
        <dbReference type="SAM" id="MobiDB-lite"/>
    </source>
</evidence>
<dbReference type="EMBL" id="CWKH01000003">
    <property type="protein sequence ID" value="CRZ18282.1"/>
    <property type="molecule type" value="Genomic_DNA"/>
</dbReference>
<gene>
    <name evidence="5" type="ORF">BN2156_05183</name>
</gene>
<evidence type="ECO:0000256" key="2">
    <source>
        <dbReference type="ARBA" id="ARBA00023136"/>
    </source>
</evidence>
<dbReference type="AlphaFoldDB" id="A0A0H5RXQ5"/>
<keyword evidence="2 4" id="KW-0472">Membrane</keyword>
<evidence type="ECO:0000256" key="1">
    <source>
        <dbReference type="ARBA" id="ARBA00004370"/>
    </source>
</evidence>
<evidence type="ECO:0000256" key="4">
    <source>
        <dbReference type="SAM" id="Phobius"/>
    </source>
</evidence>
<proteinExistence type="predicted"/>
<organism evidence="5 6">
    <name type="scientific">Mycolicibacterium neworleansense</name>
    <dbReference type="NCBI Taxonomy" id="146018"/>
    <lineage>
        <taxon>Bacteria</taxon>
        <taxon>Bacillati</taxon>
        <taxon>Actinomycetota</taxon>
        <taxon>Actinomycetes</taxon>
        <taxon>Mycobacteriales</taxon>
        <taxon>Mycobacteriaceae</taxon>
        <taxon>Mycolicibacterium</taxon>
    </lineage>
</organism>